<accession>V9IC52</accession>
<feature type="domain" description="Cas1p 10 TM acyl transferase" evidence="9">
    <location>
        <begin position="294"/>
        <end position="504"/>
    </location>
</feature>
<dbReference type="EMBL" id="JR038387">
    <property type="protein sequence ID" value="AEY58231.1"/>
    <property type="molecule type" value="mRNA"/>
</dbReference>
<keyword evidence="3" id="KW-0808">Transferase</keyword>
<dbReference type="PANTHER" id="PTHR13533">
    <property type="entry name" value="N-ACETYLNEURAMINATE 9-O-ACETYLTRANSFERASE"/>
    <property type="match status" value="1"/>
</dbReference>
<sequence length="509" mass="58944">MTSAEHFISLITVASAKKLATALVLCFILYHGLMHIIYGSDSCKWLLTEGRYKGDKEWQPYGCMMHYYTQTDSRRCLRYLAFMGHHNHFVFIGDVRIRQLYKSFISQFIVDGKASDLTELPENSDLNFNDAQLRLNVQFLWRPQLDNTMIEDLRSWMKTDAPSLIISGCGAMTILANNNSDTQLYSEYSMGLVRLVQPVDFLAKKNTKYLWMLQDPVVKERLPAQLSGIDNRQINLCNKAAIKILSHSEVHIWESSKLVGAGVLEQSPDGYLASPLSLRHKIQILLNTYCNDHMNFDDGSCCSYPEPATILQLLSLSTLALCIIIGGGMWLYRKFCYYRTEISYLRVEMENTEEANNSETIQIEQPEVQDFYTLMTSLALLSIILSYFYLCDRTNFFMKENKYYSEFSFWLPLGYILALGLFFTEDRERGPRTLNREQTDEWKGLMQAVVLIYHVTGAKNVLPIYMYLRLINSAYLFLSGYGHFCYFWQTGDVSLIRFARVCIKKCKFY</sequence>
<evidence type="ECO:0000256" key="7">
    <source>
        <dbReference type="ARBA" id="ARBA00023180"/>
    </source>
</evidence>
<feature type="transmembrane region" description="Helical" evidence="8">
    <location>
        <begin position="20"/>
        <end position="38"/>
    </location>
</feature>
<evidence type="ECO:0000256" key="6">
    <source>
        <dbReference type="ARBA" id="ARBA00023136"/>
    </source>
</evidence>
<dbReference type="GO" id="GO:0005794">
    <property type="term" value="C:Golgi apparatus"/>
    <property type="evidence" value="ECO:0007669"/>
    <property type="project" value="UniProtKB-ARBA"/>
</dbReference>
<dbReference type="PANTHER" id="PTHR13533:SF1">
    <property type="entry name" value="N-ACETYLNEURAMINATE 9-O-ACETYLTRANSFERASE"/>
    <property type="match status" value="1"/>
</dbReference>
<keyword evidence="5 8" id="KW-1133">Transmembrane helix</keyword>
<keyword evidence="4 8" id="KW-0812">Transmembrane</keyword>
<protein>
    <submittedName>
        <fullName evidence="11">CAS1 domain-containing protein 1</fullName>
    </submittedName>
</protein>
<evidence type="ECO:0000256" key="5">
    <source>
        <dbReference type="ARBA" id="ARBA00022989"/>
    </source>
</evidence>
<evidence type="ECO:0000256" key="4">
    <source>
        <dbReference type="ARBA" id="ARBA00022692"/>
    </source>
</evidence>
<evidence type="ECO:0000256" key="8">
    <source>
        <dbReference type="SAM" id="Phobius"/>
    </source>
</evidence>
<evidence type="ECO:0000256" key="2">
    <source>
        <dbReference type="ARBA" id="ARBA00010666"/>
    </source>
</evidence>
<keyword evidence="7" id="KW-0325">Glycoprotein</keyword>
<feature type="transmembrane region" description="Helical" evidence="8">
    <location>
        <begin position="310"/>
        <end position="332"/>
    </location>
</feature>
<dbReference type="GO" id="GO:0005975">
    <property type="term" value="P:carbohydrate metabolic process"/>
    <property type="evidence" value="ECO:0007669"/>
    <property type="project" value="UniProtKB-ARBA"/>
</dbReference>
<feature type="transmembrane region" description="Helical" evidence="8">
    <location>
        <begin position="409"/>
        <end position="424"/>
    </location>
</feature>
<dbReference type="GO" id="GO:0016020">
    <property type="term" value="C:membrane"/>
    <property type="evidence" value="ECO:0007669"/>
    <property type="project" value="UniProtKB-SubCell"/>
</dbReference>
<evidence type="ECO:0000256" key="1">
    <source>
        <dbReference type="ARBA" id="ARBA00004141"/>
    </source>
</evidence>
<evidence type="ECO:0000313" key="10">
    <source>
        <dbReference type="EMBL" id="AEY58231.1"/>
    </source>
</evidence>
<reference evidence="11" key="1">
    <citation type="submission" date="2011-11" db="EMBL/GenBank/DDBJ databases">
        <title>Decoding the brain transcriptome of the Eastern honeybee (Apis cerana) based on pyrosequencing.</title>
        <authorList>
            <person name="Sun L."/>
            <person name="Zheng H."/>
            <person name="Wang Y."/>
            <person name="Xie X."/>
            <person name="Zhu Y."/>
            <person name="Gu W."/>
            <person name="Wang S."/>
        </authorList>
    </citation>
    <scope>NUCLEOTIDE SEQUENCE</scope>
    <source>
        <tissue evidence="11">Brain</tissue>
    </source>
</reference>
<organism evidence="11">
    <name type="scientific">Apis cerana</name>
    <name type="common">Indian honeybee</name>
    <dbReference type="NCBI Taxonomy" id="7461"/>
    <lineage>
        <taxon>Eukaryota</taxon>
        <taxon>Metazoa</taxon>
        <taxon>Ecdysozoa</taxon>
        <taxon>Arthropoda</taxon>
        <taxon>Hexapoda</taxon>
        <taxon>Insecta</taxon>
        <taxon>Pterygota</taxon>
        <taxon>Neoptera</taxon>
        <taxon>Endopterygota</taxon>
        <taxon>Hymenoptera</taxon>
        <taxon>Apocrita</taxon>
        <taxon>Aculeata</taxon>
        <taxon>Apoidea</taxon>
        <taxon>Anthophila</taxon>
        <taxon>Apidae</taxon>
        <taxon>Apis</taxon>
    </lineage>
</organism>
<comment type="similarity">
    <text evidence="2">Belongs to the PC-esterase family. CASD1 subfamily.</text>
</comment>
<evidence type="ECO:0000259" key="9">
    <source>
        <dbReference type="Pfam" id="PF07779"/>
    </source>
</evidence>
<comment type="subcellular location">
    <subcellularLocation>
        <location evidence="1">Membrane</location>
        <topology evidence="1">Multi-pass membrane protein</topology>
    </subcellularLocation>
</comment>
<dbReference type="GO" id="GO:0016740">
    <property type="term" value="F:transferase activity"/>
    <property type="evidence" value="ECO:0007669"/>
    <property type="project" value="UniProtKB-KW"/>
</dbReference>
<dbReference type="EMBL" id="JR038388">
    <property type="protein sequence ID" value="AEY58232.1"/>
    <property type="molecule type" value="mRNA"/>
</dbReference>
<keyword evidence="6 8" id="KW-0472">Membrane</keyword>
<proteinExistence type="evidence at transcript level"/>
<name>V9IC52_APICE</name>
<gene>
    <name evidence="10" type="ORF">ACCB00768.1</name>
    <name evidence="11" type="ORF">ACCB00768.2</name>
</gene>
<evidence type="ECO:0000313" key="11">
    <source>
        <dbReference type="EMBL" id="AEY58232.1"/>
    </source>
</evidence>
<dbReference type="InterPro" id="IPR012419">
    <property type="entry name" value="Cas1_AcylTrans_dom"/>
</dbReference>
<dbReference type="Pfam" id="PF07779">
    <property type="entry name" value="Cas1_AcylT"/>
    <property type="match status" value="1"/>
</dbReference>
<feature type="transmembrane region" description="Helical" evidence="8">
    <location>
        <begin position="474"/>
        <end position="499"/>
    </location>
</feature>
<dbReference type="AlphaFoldDB" id="V9IC52"/>
<evidence type="ECO:0000256" key="3">
    <source>
        <dbReference type="ARBA" id="ARBA00022679"/>
    </source>
</evidence>
<feature type="transmembrane region" description="Helical" evidence="8">
    <location>
        <begin position="371"/>
        <end position="389"/>
    </location>
</feature>